<sequence>MKICSMNEISIRVYYEDTDSGGVVYYANYLKFIERGRSEYLRDLGFDQDVLIAKYNTIFAVRRLNAQYHLPVKFNDLLTVQTLIKKVGRASLIFTQKIMHSGQNQVLFEAQVTVACLHADSFKPCGIPLMIKEKIDG</sequence>
<dbReference type="PANTHER" id="PTHR31793">
    <property type="entry name" value="4-HYDROXYBENZOYL-COA THIOESTERASE FAMILY MEMBER"/>
    <property type="match status" value="1"/>
</dbReference>
<keyword evidence="2" id="KW-0378">Hydrolase</keyword>
<dbReference type="NCBIfam" id="TIGR02799">
    <property type="entry name" value="thio_ybgC"/>
    <property type="match status" value="1"/>
</dbReference>
<gene>
    <name evidence="5" type="ORF">BAZSYMA_ACONTIG00158_13</name>
    <name evidence="4" type="ORF">BAZSYMB_SCAFFOLD00036_0</name>
</gene>
<dbReference type="InterPro" id="IPR014166">
    <property type="entry name" value="Tol-Pal_acyl-CoA_thioesterase"/>
</dbReference>
<dbReference type="CDD" id="cd00586">
    <property type="entry name" value="4HBT"/>
    <property type="match status" value="1"/>
</dbReference>
<dbReference type="RefSeq" id="WP_338152905.1">
    <property type="nucleotide sequence ID" value="NZ_CDSC02000271.1"/>
</dbReference>
<dbReference type="AlphaFoldDB" id="A0A1H6K311"/>
<dbReference type="STRING" id="235205.BAZSYMB_SCAFFOLD00036_0"/>
<protein>
    <submittedName>
        <fullName evidence="4">Tol-pal system-associated acyl-CoAthioesterase</fullName>
    </submittedName>
</protein>
<comment type="similarity">
    <text evidence="1">Belongs to the 4-hydroxybenzoyl-CoA thioesterase family.</text>
</comment>
<evidence type="ECO:0000256" key="2">
    <source>
        <dbReference type="ARBA" id="ARBA00022801"/>
    </source>
</evidence>
<dbReference type="Pfam" id="PF03061">
    <property type="entry name" value="4HBT"/>
    <property type="match status" value="1"/>
</dbReference>
<dbReference type="InterPro" id="IPR050563">
    <property type="entry name" value="4-hydroxybenzoyl-CoA_TE"/>
</dbReference>
<reference evidence="4" key="2">
    <citation type="submission" date="2016-06" db="EMBL/GenBank/DDBJ databases">
        <authorList>
            <person name="Olsen C.W."/>
            <person name="Carey S."/>
            <person name="Hinshaw L."/>
            <person name="Karasin A.I."/>
        </authorList>
    </citation>
    <scope>NUCLEOTIDE SEQUENCE [LARGE SCALE GENOMIC DNA]</scope>
    <source>
        <strain evidence="5">BazSymA</strain>
        <strain evidence="4">BazSymB</strain>
    </source>
</reference>
<dbReference type="InterPro" id="IPR029069">
    <property type="entry name" value="HotDog_dom_sf"/>
</dbReference>
<evidence type="ECO:0000313" key="4">
    <source>
        <dbReference type="EMBL" id="SEH69478.1"/>
    </source>
</evidence>
<dbReference type="Proteomes" id="UP000198988">
    <property type="component" value="Unassembled WGS sequence"/>
</dbReference>
<evidence type="ECO:0000256" key="1">
    <source>
        <dbReference type="ARBA" id="ARBA00005953"/>
    </source>
</evidence>
<evidence type="ECO:0000313" key="6">
    <source>
        <dbReference type="Proteomes" id="UP000198559"/>
    </source>
</evidence>
<dbReference type="InterPro" id="IPR006684">
    <property type="entry name" value="YbgC/YbaW"/>
</dbReference>
<dbReference type="SUPFAM" id="SSF54637">
    <property type="entry name" value="Thioesterase/thiol ester dehydrase-isomerase"/>
    <property type="match status" value="1"/>
</dbReference>
<dbReference type="Proteomes" id="UP000198559">
    <property type="component" value="Unassembled WGS sequence"/>
</dbReference>
<evidence type="ECO:0000313" key="5">
    <source>
        <dbReference type="EMBL" id="SEH86176.1"/>
    </source>
</evidence>
<evidence type="ECO:0000259" key="3">
    <source>
        <dbReference type="Pfam" id="PF03061"/>
    </source>
</evidence>
<dbReference type="PANTHER" id="PTHR31793:SF37">
    <property type="entry name" value="ACYL-COA THIOESTER HYDROLASE YBGC"/>
    <property type="match status" value="1"/>
</dbReference>
<dbReference type="GO" id="GO:0047617">
    <property type="term" value="F:fatty acyl-CoA hydrolase activity"/>
    <property type="evidence" value="ECO:0007669"/>
    <property type="project" value="TreeGrafter"/>
</dbReference>
<dbReference type="NCBIfam" id="TIGR00051">
    <property type="entry name" value="YbgC/FadM family acyl-CoA thioesterase"/>
    <property type="match status" value="1"/>
</dbReference>
<proteinExistence type="inferred from homology"/>
<reference evidence="6 7" key="1">
    <citation type="submission" date="2016-06" db="EMBL/GenBank/DDBJ databases">
        <authorList>
            <person name="Petersen J."/>
            <person name="Sayavedra L."/>
        </authorList>
    </citation>
    <scope>NUCLEOTIDE SEQUENCE [LARGE SCALE GENOMIC DNA]</scope>
    <source>
        <strain evidence="7">BazSymA</strain>
        <strain evidence="6">BazSymB</strain>
    </source>
</reference>
<name>A0A1H6K311_9GAMM</name>
<accession>A0A1H6K311</accession>
<evidence type="ECO:0000313" key="7">
    <source>
        <dbReference type="Proteomes" id="UP000198988"/>
    </source>
</evidence>
<organism evidence="4 6">
    <name type="scientific">Bathymodiolus azoricus thioautotrophic gill symbiont</name>
    <dbReference type="NCBI Taxonomy" id="235205"/>
    <lineage>
        <taxon>Bacteria</taxon>
        <taxon>Pseudomonadati</taxon>
        <taxon>Pseudomonadota</taxon>
        <taxon>Gammaproteobacteria</taxon>
        <taxon>sulfur-oxidizing symbionts</taxon>
    </lineage>
</organism>
<feature type="domain" description="Thioesterase" evidence="3">
    <location>
        <begin position="21"/>
        <end position="105"/>
    </location>
</feature>
<dbReference type="Gene3D" id="3.10.129.10">
    <property type="entry name" value="Hotdog Thioesterase"/>
    <property type="match status" value="1"/>
</dbReference>
<dbReference type="EMBL" id="CVUD02000097">
    <property type="protein sequence ID" value="SEH69478.1"/>
    <property type="molecule type" value="Genomic_DNA"/>
</dbReference>
<dbReference type="EMBL" id="CDSC02000271">
    <property type="protein sequence ID" value="SEH86176.1"/>
    <property type="molecule type" value="Genomic_DNA"/>
</dbReference>
<dbReference type="PIRSF" id="PIRSF003230">
    <property type="entry name" value="YbgC"/>
    <property type="match status" value="1"/>
</dbReference>
<dbReference type="InterPro" id="IPR006683">
    <property type="entry name" value="Thioestr_dom"/>
</dbReference>
<dbReference type="FunFam" id="3.10.129.10:FF:000004">
    <property type="entry name" value="Tol-pal system-associated acyl-CoA thioesterase"/>
    <property type="match status" value="1"/>
</dbReference>